<name>A0A6A6UJP3_9PEZI</name>
<feature type="region of interest" description="Disordered" evidence="1">
    <location>
        <begin position="1"/>
        <end position="94"/>
    </location>
</feature>
<evidence type="ECO:0000256" key="1">
    <source>
        <dbReference type="SAM" id="MobiDB-lite"/>
    </source>
</evidence>
<dbReference type="EMBL" id="MU004232">
    <property type="protein sequence ID" value="KAF2671687.1"/>
    <property type="molecule type" value="Genomic_DNA"/>
</dbReference>
<keyword evidence="3" id="KW-1185">Reference proteome</keyword>
<feature type="region of interest" description="Disordered" evidence="1">
    <location>
        <begin position="106"/>
        <end position="225"/>
    </location>
</feature>
<proteinExistence type="predicted"/>
<reference evidence="2" key="1">
    <citation type="journal article" date="2020" name="Stud. Mycol.">
        <title>101 Dothideomycetes genomes: a test case for predicting lifestyles and emergence of pathogens.</title>
        <authorList>
            <person name="Haridas S."/>
            <person name="Albert R."/>
            <person name="Binder M."/>
            <person name="Bloem J."/>
            <person name="Labutti K."/>
            <person name="Salamov A."/>
            <person name="Andreopoulos B."/>
            <person name="Baker S."/>
            <person name="Barry K."/>
            <person name="Bills G."/>
            <person name="Bluhm B."/>
            <person name="Cannon C."/>
            <person name="Castanera R."/>
            <person name="Culley D."/>
            <person name="Daum C."/>
            <person name="Ezra D."/>
            <person name="Gonzalez J."/>
            <person name="Henrissat B."/>
            <person name="Kuo A."/>
            <person name="Liang C."/>
            <person name="Lipzen A."/>
            <person name="Lutzoni F."/>
            <person name="Magnuson J."/>
            <person name="Mondo S."/>
            <person name="Nolan M."/>
            <person name="Ohm R."/>
            <person name="Pangilinan J."/>
            <person name="Park H.-J."/>
            <person name="Ramirez L."/>
            <person name="Alfaro M."/>
            <person name="Sun H."/>
            <person name="Tritt A."/>
            <person name="Yoshinaga Y."/>
            <person name="Zwiers L.-H."/>
            <person name="Turgeon B."/>
            <person name="Goodwin S."/>
            <person name="Spatafora J."/>
            <person name="Crous P."/>
            <person name="Grigoriev I."/>
        </authorList>
    </citation>
    <scope>NUCLEOTIDE SEQUENCE</scope>
    <source>
        <strain evidence="2">CBS 115976</strain>
    </source>
</reference>
<organism evidence="2 3">
    <name type="scientific">Microthyrium microscopicum</name>
    <dbReference type="NCBI Taxonomy" id="703497"/>
    <lineage>
        <taxon>Eukaryota</taxon>
        <taxon>Fungi</taxon>
        <taxon>Dikarya</taxon>
        <taxon>Ascomycota</taxon>
        <taxon>Pezizomycotina</taxon>
        <taxon>Dothideomycetes</taxon>
        <taxon>Dothideomycetes incertae sedis</taxon>
        <taxon>Microthyriales</taxon>
        <taxon>Microthyriaceae</taxon>
        <taxon>Microthyrium</taxon>
    </lineage>
</organism>
<protein>
    <submittedName>
        <fullName evidence="2">Uncharacterized protein</fullName>
    </submittedName>
</protein>
<accession>A0A6A6UJP3</accession>
<gene>
    <name evidence="2" type="ORF">BT63DRAFT_177384</name>
</gene>
<evidence type="ECO:0000313" key="3">
    <source>
        <dbReference type="Proteomes" id="UP000799302"/>
    </source>
</evidence>
<feature type="compositionally biased region" description="Low complexity" evidence="1">
    <location>
        <begin position="58"/>
        <end position="69"/>
    </location>
</feature>
<feature type="compositionally biased region" description="Polar residues" evidence="1">
    <location>
        <begin position="83"/>
        <end position="94"/>
    </location>
</feature>
<feature type="compositionally biased region" description="Polar residues" evidence="1">
    <location>
        <begin position="143"/>
        <end position="202"/>
    </location>
</feature>
<sequence>MAFSNGLKSPRDDSSFSTYNTSSPMRTSSSQYVPQLNSSSVERASLHRRFTTNTVPTLNNLSLQSPLSPIGQQRRQAAESGFDLSNSSVQKSQTQFQREYAERIKQSSLHARQEAERLEEEYRRLTSPGHQSEPTTPPDLQDSVLTSNYVSRPNRNSLASLTSPLQPSTNSFHRNTLSGSHHTLGFFSSAQTPGQGLSMSHGNSDEEEEDTYSADLPSVNRRANV</sequence>
<dbReference type="Proteomes" id="UP000799302">
    <property type="component" value="Unassembled WGS sequence"/>
</dbReference>
<feature type="compositionally biased region" description="Basic and acidic residues" evidence="1">
    <location>
        <begin position="106"/>
        <end position="124"/>
    </location>
</feature>
<feature type="compositionally biased region" description="Polar residues" evidence="1">
    <location>
        <begin position="15"/>
        <end position="42"/>
    </location>
</feature>
<dbReference type="OrthoDB" id="668540at2759"/>
<evidence type="ECO:0000313" key="2">
    <source>
        <dbReference type="EMBL" id="KAF2671687.1"/>
    </source>
</evidence>
<dbReference type="AlphaFoldDB" id="A0A6A6UJP3"/>